<evidence type="ECO:0000313" key="2">
    <source>
        <dbReference type="EMBL" id="WAR10486.1"/>
    </source>
</evidence>
<evidence type="ECO:0000313" key="3">
    <source>
        <dbReference type="Proteomes" id="UP001164746"/>
    </source>
</evidence>
<evidence type="ECO:0000256" key="1">
    <source>
        <dbReference type="SAM" id="Coils"/>
    </source>
</evidence>
<feature type="coiled-coil region" evidence="1">
    <location>
        <begin position="289"/>
        <end position="323"/>
    </location>
</feature>
<dbReference type="Proteomes" id="UP001164746">
    <property type="component" value="Chromosome 7"/>
</dbReference>
<dbReference type="EMBL" id="CP111018">
    <property type="protein sequence ID" value="WAR10486.1"/>
    <property type="molecule type" value="Genomic_DNA"/>
</dbReference>
<protein>
    <submittedName>
        <fullName evidence="2">Uncharacterized protein</fullName>
    </submittedName>
</protein>
<gene>
    <name evidence="2" type="ORF">MAR_035562</name>
</gene>
<keyword evidence="3" id="KW-1185">Reference proteome</keyword>
<keyword evidence="1" id="KW-0175">Coiled coil</keyword>
<name>A0ABY7ENT4_MYAAR</name>
<organism evidence="2 3">
    <name type="scientific">Mya arenaria</name>
    <name type="common">Soft-shell clam</name>
    <dbReference type="NCBI Taxonomy" id="6604"/>
    <lineage>
        <taxon>Eukaryota</taxon>
        <taxon>Metazoa</taxon>
        <taxon>Spiralia</taxon>
        <taxon>Lophotrochozoa</taxon>
        <taxon>Mollusca</taxon>
        <taxon>Bivalvia</taxon>
        <taxon>Autobranchia</taxon>
        <taxon>Heteroconchia</taxon>
        <taxon>Euheterodonta</taxon>
        <taxon>Imparidentia</taxon>
        <taxon>Neoheterodontei</taxon>
        <taxon>Myida</taxon>
        <taxon>Myoidea</taxon>
        <taxon>Myidae</taxon>
        <taxon>Mya</taxon>
    </lineage>
</organism>
<proteinExistence type="predicted"/>
<feature type="coiled-coil region" evidence="1">
    <location>
        <begin position="175"/>
        <end position="202"/>
    </location>
</feature>
<reference evidence="2" key="1">
    <citation type="submission" date="2022-11" db="EMBL/GenBank/DDBJ databases">
        <title>Centuries of genome instability and evolution in soft-shell clam transmissible cancer (bioRxiv).</title>
        <authorList>
            <person name="Hart S.F.M."/>
            <person name="Yonemitsu M.A."/>
            <person name="Giersch R.M."/>
            <person name="Beal B.F."/>
            <person name="Arriagada G."/>
            <person name="Davis B.W."/>
            <person name="Ostrander E.A."/>
            <person name="Goff S.P."/>
            <person name="Metzger M.J."/>
        </authorList>
    </citation>
    <scope>NUCLEOTIDE SEQUENCE</scope>
    <source>
        <strain evidence="2">MELC-2E11</strain>
        <tissue evidence="2">Siphon/mantle</tissue>
    </source>
</reference>
<accession>A0ABY7ENT4</accession>
<sequence>MVIGLREEGFDNQNELIIATQTGLVLELYQTQTEAAKFMELGMLKLWNHPKIAKDVRMSATTTRMLLQNTVGLMTKFKTTSHVVVNKIVPIILIGIEKKDEAIIRASLQKIAAFASDMQTETTNTKDRYNEVVHKVNGSIGDIETENHDIMKSTKEKQCLIDLENRRIKETDFIVKMLEEDVKEQNTAVKALEKETKEARDDLVKAAVLTGERKEGSKGEDFRKEDDEDLKAGLKAAEKEARAELKTFNPWMLAGGTVEQALKVVRAGVALSDDVFLHVKQERQYALKKDAHETIKNATKEQSQELQKRKREVQEQRELKLQQIHTIKMLNMKIEAGIGDMENLKEAILHLGKAQRILSKISGFWEGLSNVVKVLQANDDANDLHLLTMKYDQRDIRKAIEESKTYWEMFGIMCHGYVSQSQSNIGPMYAFLEKPLDSLSPTERMERTRRLLDSIEEGINETYPATIAQ</sequence>